<name>A0ABW5LHQ3_9FLAO</name>
<proteinExistence type="predicted"/>
<dbReference type="RefSeq" id="WP_378294225.1">
    <property type="nucleotide sequence ID" value="NZ_JBHULE010000019.1"/>
</dbReference>
<protein>
    <recommendedName>
        <fullName evidence="4">TPM domain-containing protein</fullName>
    </recommendedName>
</protein>
<keyword evidence="1" id="KW-1133">Transmembrane helix</keyword>
<reference evidence="3" key="1">
    <citation type="journal article" date="2019" name="Int. J. Syst. Evol. Microbiol.">
        <title>The Global Catalogue of Microorganisms (GCM) 10K type strain sequencing project: providing services to taxonomists for standard genome sequencing and annotation.</title>
        <authorList>
            <consortium name="The Broad Institute Genomics Platform"/>
            <consortium name="The Broad Institute Genome Sequencing Center for Infectious Disease"/>
            <person name="Wu L."/>
            <person name="Ma J."/>
        </authorList>
    </citation>
    <scope>NUCLEOTIDE SEQUENCE [LARGE SCALE GENOMIC DNA]</scope>
    <source>
        <strain evidence="3">KCTC 52274</strain>
    </source>
</reference>
<evidence type="ECO:0000256" key="1">
    <source>
        <dbReference type="SAM" id="Phobius"/>
    </source>
</evidence>
<accession>A0ABW5LHQ3</accession>
<evidence type="ECO:0008006" key="4">
    <source>
        <dbReference type="Google" id="ProtNLM"/>
    </source>
</evidence>
<keyword evidence="3" id="KW-1185">Reference proteome</keyword>
<evidence type="ECO:0000313" key="3">
    <source>
        <dbReference type="Proteomes" id="UP001597319"/>
    </source>
</evidence>
<comment type="caution">
    <text evidence="2">The sequence shown here is derived from an EMBL/GenBank/DDBJ whole genome shotgun (WGS) entry which is preliminary data.</text>
</comment>
<keyword evidence="1" id="KW-0472">Membrane</keyword>
<dbReference type="EMBL" id="JBHULE010000019">
    <property type="protein sequence ID" value="MFD2564393.1"/>
    <property type="molecule type" value="Genomic_DNA"/>
</dbReference>
<gene>
    <name evidence="2" type="ORF">ACFSR1_17055</name>
</gene>
<feature type="transmembrane region" description="Helical" evidence="1">
    <location>
        <begin position="7"/>
        <end position="25"/>
    </location>
</feature>
<evidence type="ECO:0000313" key="2">
    <source>
        <dbReference type="EMBL" id="MFD2564393.1"/>
    </source>
</evidence>
<dbReference type="Proteomes" id="UP001597319">
    <property type="component" value="Unassembled WGS sequence"/>
</dbReference>
<keyword evidence="1" id="KW-0812">Transmembrane</keyword>
<sequence>MGRSGKIIVIILSVVVIFFLSATWYKYEYSMEEAKAFELNDPTLDQKLLIATQGSEFKDAITNGLVHHYKSDAIFIKVIDISSLEQINPENYTAVVLIHTWENWKPPYAVRLFIERTSEYKDKIIVLTTSGEGTYQMKEVDAITGESNLEEAPVFINKVIDKLNKKLHTKD</sequence>
<organism evidence="2 3">
    <name type="scientific">Aquimarina rubra</name>
    <dbReference type="NCBI Taxonomy" id="1920033"/>
    <lineage>
        <taxon>Bacteria</taxon>
        <taxon>Pseudomonadati</taxon>
        <taxon>Bacteroidota</taxon>
        <taxon>Flavobacteriia</taxon>
        <taxon>Flavobacteriales</taxon>
        <taxon>Flavobacteriaceae</taxon>
        <taxon>Aquimarina</taxon>
    </lineage>
</organism>